<evidence type="ECO:0000313" key="2">
    <source>
        <dbReference type="EMBL" id="CAE7318643.1"/>
    </source>
</evidence>
<feature type="region of interest" description="Disordered" evidence="1">
    <location>
        <begin position="213"/>
        <end position="308"/>
    </location>
</feature>
<accession>A0A812NIK5</accession>
<organism evidence="2 3">
    <name type="scientific">Symbiodinium natans</name>
    <dbReference type="NCBI Taxonomy" id="878477"/>
    <lineage>
        <taxon>Eukaryota</taxon>
        <taxon>Sar</taxon>
        <taxon>Alveolata</taxon>
        <taxon>Dinophyceae</taxon>
        <taxon>Suessiales</taxon>
        <taxon>Symbiodiniaceae</taxon>
        <taxon>Symbiodinium</taxon>
    </lineage>
</organism>
<reference evidence="2" key="1">
    <citation type="submission" date="2021-02" db="EMBL/GenBank/DDBJ databases">
        <authorList>
            <person name="Dougan E. K."/>
            <person name="Rhodes N."/>
            <person name="Thang M."/>
            <person name="Chan C."/>
        </authorList>
    </citation>
    <scope>NUCLEOTIDE SEQUENCE</scope>
</reference>
<comment type="caution">
    <text evidence="2">The sequence shown here is derived from an EMBL/GenBank/DDBJ whole genome shotgun (WGS) entry which is preliminary data.</text>
</comment>
<proteinExistence type="predicted"/>
<gene>
    <name evidence="2" type="ORF">SNAT2548_LOCUS16704</name>
</gene>
<dbReference type="OrthoDB" id="10628526at2759"/>
<dbReference type="EMBL" id="CAJNDS010002088">
    <property type="protein sequence ID" value="CAE7318643.1"/>
    <property type="molecule type" value="Genomic_DNA"/>
</dbReference>
<dbReference type="Proteomes" id="UP000604046">
    <property type="component" value="Unassembled WGS sequence"/>
</dbReference>
<evidence type="ECO:0000313" key="3">
    <source>
        <dbReference type="Proteomes" id="UP000604046"/>
    </source>
</evidence>
<feature type="compositionally biased region" description="Basic residues" evidence="1">
    <location>
        <begin position="252"/>
        <end position="277"/>
    </location>
</feature>
<name>A0A812NIK5_9DINO</name>
<feature type="compositionally biased region" description="Acidic residues" evidence="1">
    <location>
        <begin position="227"/>
        <end position="247"/>
    </location>
</feature>
<evidence type="ECO:0000256" key="1">
    <source>
        <dbReference type="SAM" id="MobiDB-lite"/>
    </source>
</evidence>
<sequence>MTPHELHSLLQRLLELNSPGVLRCAIVLLAFNEDLALAKAGGMPQGGVNMLWGPREQVCTSANQDGGQRPGSPQHVDTALGHASCLVEDNGWLPQSATLIQGFSLHDLPLRRRRRHTLSLMNKSARPLTKTAASDPHEYDAVAVFAGAAALSRCLGLAGHCVASLEIDSWAAFAKERKDKYEKDKIEYWVEEETKGTYKVAESELYTDKHEIDATEDCADENNPSESDSDDDNECESDDDESSEDSENSDKKGKKRNAKKSKKAKKDKKQKTKHRARGSPSSKSKDDLEEETPAEAIRSEPTFPKLYIAPRQSFLALPGHRERWR</sequence>
<keyword evidence="3" id="KW-1185">Reference proteome</keyword>
<protein>
    <submittedName>
        <fullName evidence="2">Uncharacterized protein</fullName>
    </submittedName>
</protein>
<dbReference type="AlphaFoldDB" id="A0A812NIK5"/>